<dbReference type="RefSeq" id="WP_239176920.1">
    <property type="nucleotide sequence ID" value="NZ_BAABFG010000005.1"/>
</dbReference>
<dbReference type="Proteomes" id="UP000546162">
    <property type="component" value="Unassembled WGS sequence"/>
</dbReference>
<name>A0A7W7H5H7_9ACTN</name>
<comment type="caution">
    <text evidence="1">The sequence shown here is derived from an EMBL/GenBank/DDBJ whole genome shotgun (WGS) entry which is preliminary data.</text>
</comment>
<sequence>MKTTTASMRAKDICLALDIEPLPKHVEGARAKLKRLVNRELVIETQPGIFTLIPKRT</sequence>
<proteinExistence type="predicted"/>
<reference evidence="1 2" key="1">
    <citation type="submission" date="2020-08" db="EMBL/GenBank/DDBJ databases">
        <title>Sequencing the genomes of 1000 actinobacteria strains.</title>
        <authorList>
            <person name="Klenk H.-P."/>
        </authorList>
    </citation>
    <scope>NUCLEOTIDE SEQUENCE [LARGE SCALE GENOMIC DNA]</scope>
    <source>
        <strain evidence="1 2">DSM 45809</strain>
    </source>
</reference>
<dbReference type="EMBL" id="JACHNB010000001">
    <property type="protein sequence ID" value="MBB4744294.1"/>
    <property type="molecule type" value="Genomic_DNA"/>
</dbReference>
<gene>
    <name evidence="1" type="ORF">BJY16_007753</name>
</gene>
<keyword evidence="2" id="KW-1185">Reference proteome</keyword>
<protein>
    <submittedName>
        <fullName evidence="1">Uncharacterized protein</fullName>
    </submittedName>
</protein>
<accession>A0A7W7H5H7</accession>
<evidence type="ECO:0000313" key="1">
    <source>
        <dbReference type="EMBL" id="MBB4744294.1"/>
    </source>
</evidence>
<organism evidence="1 2">
    <name type="scientific">Actinoplanes octamycinicus</name>
    <dbReference type="NCBI Taxonomy" id="135948"/>
    <lineage>
        <taxon>Bacteria</taxon>
        <taxon>Bacillati</taxon>
        <taxon>Actinomycetota</taxon>
        <taxon>Actinomycetes</taxon>
        <taxon>Micromonosporales</taxon>
        <taxon>Micromonosporaceae</taxon>
        <taxon>Actinoplanes</taxon>
    </lineage>
</organism>
<dbReference type="AlphaFoldDB" id="A0A7W7H5H7"/>
<evidence type="ECO:0000313" key="2">
    <source>
        <dbReference type="Proteomes" id="UP000546162"/>
    </source>
</evidence>